<dbReference type="PROSITE" id="PS51708">
    <property type="entry name" value="CHAD"/>
    <property type="match status" value="1"/>
</dbReference>
<dbReference type="EMBL" id="JAEHHL010000022">
    <property type="protein sequence ID" value="MBK0401327.1"/>
    <property type="molecule type" value="Genomic_DNA"/>
</dbReference>
<comment type="caution">
    <text evidence="2">The sequence shown here is derived from an EMBL/GenBank/DDBJ whole genome shotgun (WGS) entry which is preliminary data.</text>
</comment>
<protein>
    <submittedName>
        <fullName evidence="2">CHAD domain-containing protein</fullName>
    </submittedName>
</protein>
<accession>A0A8J7SFK0</accession>
<feature type="domain" description="CHAD" evidence="1">
    <location>
        <begin position="9"/>
        <end position="285"/>
    </location>
</feature>
<dbReference type="InterPro" id="IPR007899">
    <property type="entry name" value="CHAD_dom"/>
</dbReference>
<evidence type="ECO:0000313" key="3">
    <source>
        <dbReference type="Proteomes" id="UP000655420"/>
    </source>
</evidence>
<gene>
    <name evidence="2" type="ORF">H0I76_19210</name>
</gene>
<dbReference type="Pfam" id="PF05235">
    <property type="entry name" value="CHAD"/>
    <property type="match status" value="1"/>
</dbReference>
<dbReference type="PANTHER" id="PTHR39339">
    <property type="entry name" value="SLR1444 PROTEIN"/>
    <property type="match status" value="1"/>
</dbReference>
<dbReference type="PANTHER" id="PTHR39339:SF1">
    <property type="entry name" value="CHAD DOMAIN-CONTAINING PROTEIN"/>
    <property type="match status" value="1"/>
</dbReference>
<dbReference type="SMART" id="SM00880">
    <property type="entry name" value="CHAD"/>
    <property type="match status" value="1"/>
</dbReference>
<evidence type="ECO:0000259" key="1">
    <source>
        <dbReference type="PROSITE" id="PS51708"/>
    </source>
</evidence>
<dbReference type="RefSeq" id="WP_200613797.1">
    <property type="nucleotide sequence ID" value="NZ_JAEHHL010000022.1"/>
</dbReference>
<dbReference type="Proteomes" id="UP000655420">
    <property type="component" value="Unassembled WGS sequence"/>
</dbReference>
<evidence type="ECO:0000313" key="2">
    <source>
        <dbReference type="EMBL" id="MBK0401327.1"/>
    </source>
</evidence>
<name>A0A8J7SFK0_9RHOB</name>
<keyword evidence="3" id="KW-1185">Reference proteome</keyword>
<dbReference type="Gene3D" id="1.40.20.10">
    <property type="entry name" value="CHAD domain"/>
    <property type="match status" value="1"/>
</dbReference>
<sequence>MPYRLKHGENSMQTALRRIADEQIGRAVGEVDDTELGLHETVHQIRKRCKKLRGLIRLVRPSFARYSEENAGFRDVAKRLSHLRDAKAAVESYDPLVERFDAQVDRKAFAAIRQRLSTEQNELAQDGRVEADIARFRKSMIEAKGRASNWSLDAEGFDAVRGGIAKTYKRARKAIMKATNEPTPQNLHDWRKRVKYHWYHARLMRPLWRRMMEPHADAAKRLSDILGDHHDFHVLCTRLRDSPPDFGDAKDIEVFLALSAGRQRALEDDAFNLGQMLLAASTSELVDRWSTWWKVEFG</sequence>
<organism evidence="2 3">
    <name type="scientific">Thermohalobaculum xanthum</name>
    <dbReference type="NCBI Taxonomy" id="2753746"/>
    <lineage>
        <taxon>Bacteria</taxon>
        <taxon>Pseudomonadati</taxon>
        <taxon>Pseudomonadota</taxon>
        <taxon>Alphaproteobacteria</taxon>
        <taxon>Rhodobacterales</taxon>
        <taxon>Paracoccaceae</taxon>
        <taxon>Thermohalobaculum</taxon>
    </lineage>
</organism>
<proteinExistence type="predicted"/>
<dbReference type="AlphaFoldDB" id="A0A8J7SFK0"/>
<dbReference type="InterPro" id="IPR038186">
    <property type="entry name" value="CHAD_dom_sf"/>
</dbReference>
<reference evidence="2" key="1">
    <citation type="submission" date="2020-12" db="EMBL/GenBank/DDBJ databases">
        <title>Bacterial taxonomy.</title>
        <authorList>
            <person name="Pan X."/>
        </authorList>
    </citation>
    <scope>NUCLEOTIDE SEQUENCE</scope>
    <source>
        <strain evidence="2">M0105</strain>
    </source>
</reference>